<accession>A0A0Q9YIK0</accession>
<evidence type="ECO:0000313" key="7">
    <source>
        <dbReference type="EMBL" id="MCS5711724.1"/>
    </source>
</evidence>
<dbReference type="PANTHER" id="PTHR33175">
    <property type="entry name" value="DNA-BINDING PROTEIN HU"/>
    <property type="match status" value="1"/>
</dbReference>
<dbReference type="STRING" id="295108.HT99x_02514"/>
<dbReference type="Proteomes" id="UP000051497">
    <property type="component" value="Unassembled WGS sequence"/>
</dbReference>
<dbReference type="InterPro" id="IPR000119">
    <property type="entry name" value="Hist_DNA-bd"/>
</dbReference>
<evidence type="ECO:0000256" key="4">
    <source>
        <dbReference type="ARBA" id="ARBA00023125"/>
    </source>
</evidence>
<dbReference type="GO" id="GO:0005829">
    <property type="term" value="C:cytosol"/>
    <property type="evidence" value="ECO:0007669"/>
    <property type="project" value="TreeGrafter"/>
</dbReference>
<comment type="function">
    <text evidence="1">Histone-like DNA-binding protein which is capable of wrapping DNA to stabilize it, and thus to prevent its denaturation under extreme environmental conditions.</text>
</comment>
<dbReference type="Gene3D" id="4.10.520.10">
    <property type="entry name" value="IHF-like DNA-binding proteins"/>
    <property type="match status" value="1"/>
</dbReference>
<sequence>MSKVPVNKTDIIELVAEQAEISKTAATKAFNTVLESITAALRGGKGVSLLGFGTFSVKSRAARVGRNPKTGEPINIEAANVPVFKAGKALKDAVNSGTVVLEEEQL</sequence>
<dbReference type="GO" id="GO:0006351">
    <property type="term" value="P:DNA-templated transcription"/>
    <property type="evidence" value="ECO:0007669"/>
    <property type="project" value="UniProtKB-ARBA"/>
</dbReference>
<name>A0A0Q9YIK0_9GAMM</name>
<dbReference type="PANTHER" id="PTHR33175:SF3">
    <property type="entry name" value="DNA-BINDING PROTEIN HU-BETA"/>
    <property type="match status" value="1"/>
</dbReference>
<evidence type="ECO:0000313" key="6">
    <source>
        <dbReference type="EMBL" id="KRG20416.1"/>
    </source>
</evidence>
<dbReference type="PATRIC" id="fig|1590043.3.peg.2560"/>
<dbReference type="PROSITE" id="PS00045">
    <property type="entry name" value="HISTONE_LIKE"/>
    <property type="match status" value="1"/>
</dbReference>
<dbReference type="Pfam" id="PF00216">
    <property type="entry name" value="Bac_DNA_binding"/>
    <property type="match status" value="1"/>
</dbReference>
<dbReference type="CDD" id="cd13831">
    <property type="entry name" value="HU"/>
    <property type="match status" value="1"/>
</dbReference>
<comment type="caution">
    <text evidence="6">The sequence shown here is derived from an EMBL/GenBank/DDBJ whole genome shotgun (WGS) entry which is preliminary data.</text>
</comment>
<dbReference type="GO" id="GO:0003677">
    <property type="term" value="F:DNA binding"/>
    <property type="evidence" value="ECO:0007669"/>
    <property type="project" value="UniProtKB-KW"/>
</dbReference>
<keyword evidence="4 6" id="KW-0238">DNA-binding</keyword>
<evidence type="ECO:0000256" key="5">
    <source>
        <dbReference type="RuleBase" id="RU003939"/>
    </source>
</evidence>
<dbReference type="InterPro" id="IPR020816">
    <property type="entry name" value="Histone-like_DNA-bd_CS"/>
</dbReference>
<reference evidence="6" key="1">
    <citation type="submission" date="2015-09" db="EMBL/GenBank/DDBJ databases">
        <title>Draft Genome Sequences of Two Novel Amoeba-resistant Intranuclear Bacteria, Candidatus Berkiella cookevillensis and Candidatus Berkiella aquae.</title>
        <authorList>
            <person name="Mehari Y.T."/>
            <person name="Arivett B.A."/>
            <person name="Farone A.L."/>
            <person name="Gunderson J.H."/>
            <person name="Farone M.B."/>
        </authorList>
    </citation>
    <scope>NUCLEOTIDE SEQUENCE [LARGE SCALE GENOMIC DNA]</scope>
    <source>
        <strain evidence="6">HT99</strain>
    </source>
</reference>
<dbReference type="EMBL" id="LKAJ02000001">
    <property type="protein sequence ID" value="MCS5711724.1"/>
    <property type="molecule type" value="Genomic_DNA"/>
</dbReference>
<dbReference type="PRINTS" id="PR01727">
    <property type="entry name" value="DNABINDINGHU"/>
</dbReference>
<dbReference type="GO" id="GO:1990178">
    <property type="term" value="C:HU-DNA complex"/>
    <property type="evidence" value="ECO:0007669"/>
    <property type="project" value="UniProtKB-ARBA"/>
</dbReference>
<dbReference type="AlphaFoldDB" id="A0A0Q9YIK0"/>
<gene>
    <name evidence="6" type="primary">hupB</name>
    <name evidence="7" type="ORF">HT99x_009785</name>
    <name evidence="6" type="ORF">HT99x_02514</name>
</gene>
<dbReference type="InterPro" id="IPR010992">
    <property type="entry name" value="IHF-like_DNA-bd_dom_sf"/>
</dbReference>
<evidence type="ECO:0000256" key="1">
    <source>
        <dbReference type="ARBA" id="ARBA00003819"/>
    </source>
</evidence>
<dbReference type="RefSeq" id="WP_075067126.1">
    <property type="nucleotide sequence ID" value="NZ_LKAJ02000001.1"/>
</dbReference>
<keyword evidence="3" id="KW-0226">DNA condensation</keyword>
<dbReference type="GO" id="GO:0030261">
    <property type="term" value="P:chromosome condensation"/>
    <property type="evidence" value="ECO:0007669"/>
    <property type="project" value="UniProtKB-KW"/>
</dbReference>
<organism evidence="6">
    <name type="scientific">Candidatus Berkiella aquae</name>
    <dbReference type="NCBI Taxonomy" id="295108"/>
    <lineage>
        <taxon>Bacteria</taxon>
        <taxon>Pseudomonadati</taxon>
        <taxon>Pseudomonadota</taxon>
        <taxon>Gammaproteobacteria</taxon>
        <taxon>Candidatus Berkiellales</taxon>
        <taxon>Candidatus Berkiellaceae</taxon>
        <taxon>Candidatus Berkiella</taxon>
    </lineage>
</organism>
<dbReference type="SUPFAM" id="SSF47729">
    <property type="entry name" value="IHF-like DNA-binding proteins"/>
    <property type="match status" value="1"/>
</dbReference>
<evidence type="ECO:0000256" key="3">
    <source>
        <dbReference type="ARBA" id="ARBA00023067"/>
    </source>
</evidence>
<proteinExistence type="inferred from homology"/>
<dbReference type="GO" id="GO:0030527">
    <property type="term" value="F:structural constituent of chromatin"/>
    <property type="evidence" value="ECO:0007669"/>
    <property type="project" value="InterPro"/>
</dbReference>
<dbReference type="GO" id="GO:1990103">
    <property type="term" value="C:DnaA-HU complex"/>
    <property type="evidence" value="ECO:0007669"/>
    <property type="project" value="UniProtKB-ARBA"/>
</dbReference>
<evidence type="ECO:0000256" key="2">
    <source>
        <dbReference type="ARBA" id="ARBA00010529"/>
    </source>
</evidence>
<reference evidence="7" key="2">
    <citation type="journal article" date="2016" name="Genome Announc.">
        <title>Draft Genome Sequences of Two Novel Amoeba-Resistant Intranuclear Bacteria, 'Candidatus Berkiella cookevillensis' and 'Candidatus Berkiella aquae'.</title>
        <authorList>
            <person name="Mehari Y.T."/>
            <person name="Arivett B.A."/>
            <person name="Farone A.L."/>
            <person name="Gunderson J.H."/>
            <person name="Farone M.B."/>
        </authorList>
    </citation>
    <scope>NUCLEOTIDE SEQUENCE</scope>
    <source>
        <strain evidence="7">HT99</strain>
    </source>
</reference>
<dbReference type="EMBL" id="LKAJ01000012">
    <property type="protein sequence ID" value="KRG20416.1"/>
    <property type="molecule type" value="Genomic_DNA"/>
</dbReference>
<dbReference type="GO" id="GO:0042802">
    <property type="term" value="F:identical protein binding"/>
    <property type="evidence" value="ECO:0007669"/>
    <property type="project" value="UniProtKB-ARBA"/>
</dbReference>
<dbReference type="SMART" id="SM00411">
    <property type="entry name" value="BHL"/>
    <property type="match status" value="1"/>
</dbReference>
<protein>
    <submittedName>
        <fullName evidence="6">DNA-binding protein HU-beta</fullName>
    </submittedName>
    <submittedName>
        <fullName evidence="7">HU family DNA-binding protein</fullName>
    </submittedName>
</protein>
<dbReference type="GO" id="GO:0006270">
    <property type="term" value="P:DNA replication initiation"/>
    <property type="evidence" value="ECO:0007669"/>
    <property type="project" value="UniProtKB-ARBA"/>
</dbReference>
<dbReference type="OrthoDB" id="9799835at2"/>
<dbReference type="FunFam" id="4.10.520.10:FF:000001">
    <property type="entry name" value="DNA-binding protein HU"/>
    <property type="match status" value="1"/>
</dbReference>
<evidence type="ECO:0000313" key="8">
    <source>
        <dbReference type="Proteomes" id="UP000051497"/>
    </source>
</evidence>
<reference evidence="7" key="3">
    <citation type="submission" date="2021-06" db="EMBL/GenBank/DDBJ databases">
        <title>Genomic Description and Analysis of Intracellular Bacteria, Candidatus Berkiella cookevillensis and Candidatus Berkiella aquae.</title>
        <authorList>
            <person name="Kidane D.T."/>
            <person name="Mehari Y.T."/>
            <person name="Rice F.C."/>
            <person name="Arivett B.A."/>
            <person name="Farone A.L."/>
            <person name="Berk S.G."/>
            <person name="Farone M.B."/>
        </authorList>
    </citation>
    <scope>NUCLEOTIDE SEQUENCE</scope>
    <source>
        <strain evidence="7">HT99</strain>
    </source>
</reference>
<keyword evidence="8" id="KW-1185">Reference proteome</keyword>
<comment type="similarity">
    <text evidence="2 5">Belongs to the bacterial histone-like protein family.</text>
</comment>